<evidence type="ECO:0000313" key="3">
    <source>
        <dbReference type="Proteomes" id="UP000516660"/>
    </source>
</evidence>
<evidence type="ECO:0000313" key="2">
    <source>
        <dbReference type="EMBL" id="QOD45245.1"/>
    </source>
</evidence>
<protein>
    <recommendedName>
        <fullName evidence="4">Integral membrane protein</fullName>
    </recommendedName>
</protein>
<dbReference type="EMBL" id="CP061274">
    <property type="protein sequence ID" value="QOD45245.1"/>
    <property type="molecule type" value="Genomic_DNA"/>
</dbReference>
<organism evidence="2 3">
    <name type="scientific">Clavibacter zhangzhiyongii</name>
    <dbReference type="NCBI Taxonomy" id="2768071"/>
    <lineage>
        <taxon>Bacteria</taxon>
        <taxon>Bacillati</taxon>
        <taxon>Actinomycetota</taxon>
        <taxon>Actinomycetes</taxon>
        <taxon>Micrococcales</taxon>
        <taxon>Microbacteriaceae</taxon>
        <taxon>Clavibacter</taxon>
    </lineage>
</organism>
<feature type="transmembrane region" description="Helical" evidence="1">
    <location>
        <begin position="37"/>
        <end position="61"/>
    </location>
</feature>
<keyword evidence="1" id="KW-0472">Membrane</keyword>
<dbReference type="AlphaFoldDB" id="A0A7L7Z6H7"/>
<name>A0A7L7Z6H7_9MICO</name>
<proteinExistence type="predicted"/>
<reference evidence="2 3" key="1">
    <citation type="submission" date="2020-08" db="EMBL/GenBank/DDBJ databases">
        <title>Description of Clavibacter zhangzhiyonge sp. nov., a phytopathogenic actinobacterium isolated from barley seeds, causing leaf brown spot and decline.</title>
        <authorList>
            <person name="Tian Q."/>
            <person name="Chuan J."/>
            <person name="Zhao W."/>
            <person name="Li X."/>
        </authorList>
    </citation>
    <scope>NUCLEOTIDE SEQUENCE [LARGE SCALE GENOMIC DNA]</scope>
    <source>
        <strain evidence="2 3">DM1</strain>
    </source>
</reference>
<keyword evidence="3" id="KW-1185">Reference proteome</keyword>
<feature type="transmembrane region" description="Helical" evidence="1">
    <location>
        <begin position="107"/>
        <end position="125"/>
    </location>
</feature>
<gene>
    <name evidence="2" type="ORF">H9X71_08390</name>
</gene>
<accession>A0A7L7Z6H7</accession>
<evidence type="ECO:0008006" key="4">
    <source>
        <dbReference type="Google" id="ProtNLM"/>
    </source>
</evidence>
<sequence length="173" mass="17609">MEGILLAAHVVAGILFVGPVAVTTSMFPRVVPSEAPAAAGAVVGAGGGAGTETGGVSGYLPRQMQRRESAPVAATLHRITRTYAVAALAVPVIGLVLAATQGRLTEVWIVAAMVLTAVAGGLLALRIVPLQADTLDRPAAPADLRALRSLTGIFNLLWVTVVVLMVLRPGAYG</sequence>
<dbReference type="Proteomes" id="UP000516660">
    <property type="component" value="Chromosome"/>
</dbReference>
<keyword evidence="1" id="KW-0812">Transmembrane</keyword>
<feature type="transmembrane region" description="Helical" evidence="1">
    <location>
        <begin position="82"/>
        <end position="101"/>
    </location>
</feature>
<evidence type="ECO:0000256" key="1">
    <source>
        <dbReference type="SAM" id="Phobius"/>
    </source>
</evidence>
<dbReference type="KEGG" id="czh:H9X71_08390"/>
<keyword evidence="1" id="KW-1133">Transmembrane helix</keyword>
<feature type="transmembrane region" description="Helical" evidence="1">
    <location>
        <begin position="146"/>
        <end position="167"/>
    </location>
</feature>